<proteinExistence type="predicted"/>
<reference evidence="1 2" key="1">
    <citation type="submission" date="2024-01" db="EMBL/GenBank/DDBJ databases">
        <title>The genomes of 5 underutilized Papilionoideae crops provide insights into root nodulation and disease resistanc.</title>
        <authorList>
            <person name="Jiang F."/>
        </authorList>
    </citation>
    <scope>NUCLEOTIDE SEQUENCE [LARGE SCALE GENOMIC DNA]</scope>
    <source>
        <strain evidence="1">DUOXIRENSHENG_FW03</strain>
        <tissue evidence="1">Leaves</tissue>
    </source>
</reference>
<gene>
    <name evidence="1" type="ORF">VNO78_25169</name>
</gene>
<name>A0AAN9S5Z1_PSOTE</name>
<accession>A0AAN9S5Z1</accession>
<evidence type="ECO:0000313" key="2">
    <source>
        <dbReference type="Proteomes" id="UP001386955"/>
    </source>
</evidence>
<dbReference type="AlphaFoldDB" id="A0AAN9S5Z1"/>
<comment type="caution">
    <text evidence="1">The sequence shown here is derived from an EMBL/GenBank/DDBJ whole genome shotgun (WGS) entry which is preliminary data.</text>
</comment>
<evidence type="ECO:0000313" key="1">
    <source>
        <dbReference type="EMBL" id="KAK7389873.1"/>
    </source>
</evidence>
<sequence length="121" mass="14132">MTHQAFVAYSPSDPKMHIFTFFFNVKSKTREKGRDRYFEKENCIQPLFVTSPPRKTHLCYAAGVDLTSPPTITEQISMETHQNKLDRKETKDICSYVVFSNVIYNNSVSMNNQLYQQVHFV</sequence>
<keyword evidence="2" id="KW-1185">Reference proteome</keyword>
<dbReference type="Proteomes" id="UP001386955">
    <property type="component" value="Unassembled WGS sequence"/>
</dbReference>
<protein>
    <submittedName>
        <fullName evidence="1">Uncharacterized protein</fullName>
    </submittedName>
</protein>
<dbReference type="EMBL" id="JAYMYS010000006">
    <property type="protein sequence ID" value="KAK7389873.1"/>
    <property type="molecule type" value="Genomic_DNA"/>
</dbReference>
<organism evidence="1 2">
    <name type="scientific">Psophocarpus tetragonolobus</name>
    <name type="common">Winged bean</name>
    <name type="synonym">Dolichos tetragonolobus</name>
    <dbReference type="NCBI Taxonomy" id="3891"/>
    <lineage>
        <taxon>Eukaryota</taxon>
        <taxon>Viridiplantae</taxon>
        <taxon>Streptophyta</taxon>
        <taxon>Embryophyta</taxon>
        <taxon>Tracheophyta</taxon>
        <taxon>Spermatophyta</taxon>
        <taxon>Magnoliopsida</taxon>
        <taxon>eudicotyledons</taxon>
        <taxon>Gunneridae</taxon>
        <taxon>Pentapetalae</taxon>
        <taxon>rosids</taxon>
        <taxon>fabids</taxon>
        <taxon>Fabales</taxon>
        <taxon>Fabaceae</taxon>
        <taxon>Papilionoideae</taxon>
        <taxon>50 kb inversion clade</taxon>
        <taxon>NPAAA clade</taxon>
        <taxon>indigoferoid/millettioid clade</taxon>
        <taxon>Phaseoleae</taxon>
        <taxon>Psophocarpus</taxon>
    </lineage>
</organism>